<reference evidence="3" key="1">
    <citation type="journal article" date="2019" name="Int. J. Syst. Evol. Microbiol.">
        <title>The Global Catalogue of Microorganisms (GCM) 10K type strain sequencing project: providing services to taxonomists for standard genome sequencing and annotation.</title>
        <authorList>
            <consortium name="The Broad Institute Genomics Platform"/>
            <consortium name="The Broad Institute Genome Sequencing Center for Infectious Disease"/>
            <person name="Wu L."/>
            <person name="Ma J."/>
        </authorList>
    </citation>
    <scope>NUCLEOTIDE SEQUENCE [LARGE SCALE GENOMIC DNA]</scope>
    <source>
        <strain evidence="3">CCUG 60898</strain>
    </source>
</reference>
<keyword evidence="3" id="KW-1185">Reference proteome</keyword>
<evidence type="ECO:0000313" key="2">
    <source>
        <dbReference type="EMBL" id="MFD0976185.1"/>
    </source>
</evidence>
<dbReference type="InterPro" id="IPR045749">
    <property type="entry name" value="DUF6090"/>
</dbReference>
<keyword evidence="1" id="KW-1133">Transmembrane helix</keyword>
<evidence type="ECO:0000313" key="3">
    <source>
        <dbReference type="Proteomes" id="UP001597100"/>
    </source>
</evidence>
<proteinExistence type="predicted"/>
<organism evidence="2 3">
    <name type="scientific">Salinimicrobium gaetbulicola</name>
    <dbReference type="NCBI Taxonomy" id="999702"/>
    <lineage>
        <taxon>Bacteria</taxon>
        <taxon>Pseudomonadati</taxon>
        <taxon>Bacteroidota</taxon>
        <taxon>Flavobacteriia</taxon>
        <taxon>Flavobacteriales</taxon>
        <taxon>Flavobacteriaceae</taxon>
        <taxon>Salinimicrobium</taxon>
    </lineage>
</organism>
<dbReference type="Proteomes" id="UP001597100">
    <property type="component" value="Unassembled WGS sequence"/>
</dbReference>
<accession>A0ABW3IEI8</accession>
<feature type="transmembrane region" description="Helical" evidence="1">
    <location>
        <begin position="21"/>
        <end position="42"/>
    </location>
</feature>
<gene>
    <name evidence="2" type="ORF">ACFQ1G_05205</name>
</gene>
<dbReference type="RefSeq" id="WP_380737293.1">
    <property type="nucleotide sequence ID" value="NZ_JBHTJP010000032.1"/>
</dbReference>
<dbReference type="Pfam" id="PF19578">
    <property type="entry name" value="DUF6090"/>
    <property type="match status" value="1"/>
</dbReference>
<evidence type="ECO:0000256" key="1">
    <source>
        <dbReference type="SAM" id="Phobius"/>
    </source>
</evidence>
<sequence length="233" mass="28138">MISFFRIIRRKLLSEGKTRRYLKYALGETVLVVIGILIALQINNWNEKRIQYEKEKEFISSVKNDLKQDRAFIQRIIETIEPKIEAYDTLNRDLLDLYRNDRKALDSIFQVYFTANRTFYPILGSYQSAVSGNQFTHFRNKELSNKLIKLYNSIYDRLIDNGRILDERWSFISKKYSYERRTGSFRDMEPEQLTEFLDDLYHHYVQLKWYRDQLEIAKIEIDKIIVEDKMEAK</sequence>
<protein>
    <submittedName>
        <fullName evidence="2">DUF6090 family protein</fullName>
    </submittedName>
</protein>
<dbReference type="EMBL" id="JBHTJP010000032">
    <property type="protein sequence ID" value="MFD0976185.1"/>
    <property type="molecule type" value="Genomic_DNA"/>
</dbReference>
<keyword evidence="1" id="KW-0812">Transmembrane</keyword>
<name>A0ABW3IEI8_9FLAO</name>
<keyword evidence="1" id="KW-0472">Membrane</keyword>
<comment type="caution">
    <text evidence="2">The sequence shown here is derived from an EMBL/GenBank/DDBJ whole genome shotgun (WGS) entry which is preliminary data.</text>
</comment>